<name>A0A7D5TBK5_9EURY</name>
<sequence>MSVQSPTSQSPHTKEKAAGRFIKQLLELRRGQHLRVHLEDCPVPDFHSEDNVYEVTKTVVATSKSGEECYFKIFLGSDHVHSMSDPVFKIVVSRNVPNKIGMTRPKAEWGKHWMNARTGKNRWGNNKWKQLHGNPEDITIVADVNRCSECGRPL</sequence>
<protein>
    <submittedName>
        <fullName evidence="1">Uncharacterized protein</fullName>
    </submittedName>
</protein>
<gene>
    <name evidence="1" type="ORF">HZS54_11170</name>
</gene>
<dbReference type="KEGG" id="hpel:HZS54_11170"/>
<dbReference type="RefSeq" id="WP_179922597.1">
    <property type="nucleotide sequence ID" value="NZ_CP058909.1"/>
</dbReference>
<dbReference type="EMBL" id="CP058909">
    <property type="protein sequence ID" value="QLH82129.1"/>
    <property type="molecule type" value="Genomic_DNA"/>
</dbReference>
<dbReference type="AlphaFoldDB" id="A0A7D5TBK5"/>
<dbReference type="Proteomes" id="UP000509346">
    <property type="component" value="Chromosome"/>
</dbReference>
<reference evidence="1 2" key="1">
    <citation type="submission" date="2020-07" db="EMBL/GenBank/DDBJ databases">
        <title>Halosimplex litoreum sp. nov. and Halosimplex rubrum sp. nov., isolated from different salt environments.</title>
        <authorList>
            <person name="Cui H."/>
        </authorList>
    </citation>
    <scope>NUCLEOTIDE SEQUENCE [LARGE SCALE GENOMIC DNA]</scope>
    <source>
        <strain evidence="1 2">R2</strain>
    </source>
</reference>
<dbReference type="GeneID" id="56083157"/>
<evidence type="ECO:0000313" key="1">
    <source>
        <dbReference type="EMBL" id="QLH82129.1"/>
    </source>
</evidence>
<organism evidence="1 2">
    <name type="scientific">Halosimplex pelagicum</name>
    <dbReference type="NCBI Taxonomy" id="869886"/>
    <lineage>
        <taxon>Archaea</taxon>
        <taxon>Methanobacteriati</taxon>
        <taxon>Methanobacteriota</taxon>
        <taxon>Stenosarchaea group</taxon>
        <taxon>Halobacteria</taxon>
        <taxon>Halobacteriales</taxon>
        <taxon>Haloarculaceae</taxon>
        <taxon>Halosimplex</taxon>
    </lineage>
</organism>
<accession>A0A7D5TBK5</accession>
<keyword evidence="2" id="KW-1185">Reference proteome</keyword>
<evidence type="ECO:0000313" key="2">
    <source>
        <dbReference type="Proteomes" id="UP000509346"/>
    </source>
</evidence>
<proteinExistence type="predicted"/>